<dbReference type="Pfam" id="PF00572">
    <property type="entry name" value="Ribosomal_L13"/>
    <property type="match status" value="1"/>
</dbReference>
<dbReference type="EMBL" id="FNZK01000006">
    <property type="protein sequence ID" value="SEJ36388.1"/>
    <property type="molecule type" value="Genomic_DNA"/>
</dbReference>
<dbReference type="InterPro" id="IPR005822">
    <property type="entry name" value="Ribosomal_uL13"/>
</dbReference>
<protein>
    <recommendedName>
        <fullName evidence="4 5">Large ribosomal subunit protein uL13</fullName>
    </recommendedName>
</protein>
<dbReference type="PANTHER" id="PTHR11545:SF2">
    <property type="entry name" value="LARGE RIBOSOMAL SUBUNIT PROTEIN UL13M"/>
    <property type="match status" value="1"/>
</dbReference>
<dbReference type="GO" id="GO:0017148">
    <property type="term" value="P:negative regulation of translation"/>
    <property type="evidence" value="ECO:0007669"/>
    <property type="project" value="TreeGrafter"/>
</dbReference>
<dbReference type="AlphaFoldDB" id="A0A1H6Y514"/>
<evidence type="ECO:0000256" key="2">
    <source>
        <dbReference type="ARBA" id="ARBA00022980"/>
    </source>
</evidence>
<dbReference type="GO" id="GO:0003729">
    <property type="term" value="F:mRNA binding"/>
    <property type="evidence" value="ECO:0007669"/>
    <property type="project" value="UniProtKB-ARBA"/>
</dbReference>
<keyword evidence="2 5" id="KW-0689">Ribosomal protein</keyword>
<evidence type="ECO:0000313" key="7">
    <source>
        <dbReference type="Proteomes" id="UP000199662"/>
    </source>
</evidence>
<comment type="function">
    <text evidence="5">This protein is one of the early assembly proteins of the 50S ribosomal subunit, although it is not seen to bind rRNA by itself. It is important during the early stages of 50S assembly.</text>
</comment>
<dbReference type="GO" id="GO:0022625">
    <property type="term" value="C:cytosolic large ribosomal subunit"/>
    <property type="evidence" value="ECO:0007669"/>
    <property type="project" value="TreeGrafter"/>
</dbReference>
<comment type="similarity">
    <text evidence="1 5">Belongs to the universal ribosomal protein uL13 family.</text>
</comment>
<organism evidence="6 7">
    <name type="scientific">Propionispira arboris</name>
    <dbReference type="NCBI Taxonomy" id="84035"/>
    <lineage>
        <taxon>Bacteria</taxon>
        <taxon>Bacillati</taxon>
        <taxon>Bacillota</taxon>
        <taxon>Negativicutes</taxon>
        <taxon>Selenomonadales</taxon>
        <taxon>Selenomonadaceae</taxon>
        <taxon>Propionispira</taxon>
    </lineage>
</organism>
<name>A0A1H6Y514_9FIRM</name>
<dbReference type="FunFam" id="3.90.1180.10:FF:000001">
    <property type="entry name" value="50S ribosomal protein L13"/>
    <property type="match status" value="1"/>
</dbReference>
<dbReference type="SUPFAM" id="SSF52161">
    <property type="entry name" value="Ribosomal protein L13"/>
    <property type="match status" value="1"/>
</dbReference>
<dbReference type="CDD" id="cd00392">
    <property type="entry name" value="Ribosomal_L13"/>
    <property type="match status" value="1"/>
</dbReference>
<dbReference type="GO" id="GO:0003735">
    <property type="term" value="F:structural constituent of ribosome"/>
    <property type="evidence" value="ECO:0007669"/>
    <property type="project" value="InterPro"/>
</dbReference>
<reference evidence="7" key="1">
    <citation type="submission" date="2016-10" db="EMBL/GenBank/DDBJ databases">
        <authorList>
            <person name="Varghese N."/>
            <person name="Submissions S."/>
        </authorList>
    </citation>
    <scope>NUCLEOTIDE SEQUENCE [LARGE SCALE GENOMIC DNA]</scope>
    <source>
        <strain evidence="7">DSM 2179</strain>
    </source>
</reference>
<dbReference type="HAMAP" id="MF_01366">
    <property type="entry name" value="Ribosomal_uL13"/>
    <property type="match status" value="1"/>
</dbReference>
<dbReference type="InterPro" id="IPR005823">
    <property type="entry name" value="Ribosomal_uL13_bac-type"/>
</dbReference>
<dbReference type="NCBIfam" id="TIGR01066">
    <property type="entry name" value="rplM_bact"/>
    <property type="match status" value="1"/>
</dbReference>
<dbReference type="Proteomes" id="UP000199662">
    <property type="component" value="Unassembled WGS sequence"/>
</dbReference>
<evidence type="ECO:0000256" key="4">
    <source>
        <dbReference type="ARBA" id="ARBA00035201"/>
    </source>
</evidence>
<comment type="subunit">
    <text evidence="5">Part of the 50S ribosomal subunit.</text>
</comment>
<evidence type="ECO:0000256" key="5">
    <source>
        <dbReference type="HAMAP-Rule" id="MF_01366"/>
    </source>
</evidence>
<evidence type="ECO:0000313" key="6">
    <source>
        <dbReference type="EMBL" id="SEJ36388.1"/>
    </source>
</evidence>
<dbReference type="InterPro" id="IPR036899">
    <property type="entry name" value="Ribosomal_uL13_sf"/>
</dbReference>
<keyword evidence="3 5" id="KW-0687">Ribonucleoprotein</keyword>
<sequence>MKTTFMANESNIERKWYVVDAEGKTVGRLAAEVAKVLRGKHKPTFTPHVDTGDFVIVVNAEKAVFTGKKLINKTYFRHSGYTGGTTFTPAGKMFETHPERVIEIAVKGMIPKNRLGSQIYTKLNVYAGPEHPHAAQKPEVLELNIR</sequence>
<dbReference type="STRING" id="84035.SAMN05660742_106121"/>
<dbReference type="GO" id="GO:0006412">
    <property type="term" value="P:translation"/>
    <property type="evidence" value="ECO:0007669"/>
    <property type="project" value="UniProtKB-UniRule"/>
</dbReference>
<keyword evidence="7" id="KW-1185">Reference proteome</keyword>
<accession>A0A1H6Y514</accession>
<gene>
    <name evidence="5" type="primary">rplM</name>
    <name evidence="6" type="ORF">SAMN05660742_106121</name>
</gene>
<evidence type="ECO:0000256" key="3">
    <source>
        <dbReference type="ARBA" id="ARBA00023274"/>
    </source>
</evidence>
<dbReference type="PIRSF" id="PIRSF002181">
    <property type="entry name" value="Ribosomal_L13"/>
    <property type="match status" value="1"/>
</dbReference>
<dbReference type="RefSeq" id="WP_019554440.1">
    <property type="nucleotide sequence ID" value="NZ_FNZK01000006.1"/>
</dbReference>
<proteinExistence type="inferred from homology"/>
<evidence type="ECO:0000256" key="1">
    <source>
        <dbReference type="ARBA" id="ARBA00006227"/>
    </source>
</evidence>
<dbReference type="Gene3D" id="3.90.1180.10">
    <property type="entry name" value="Ribosomal protein L13"/>
    <property type="match status" value="1"/>
</dbReference>
<dbReference type="PANTHER" id="PTHR11545">
    <property type="entry name" value="RIBOSOMAL PROTEIN L13"/>
    <property type="match status" value="1"/>
</dbReference>